<dbReference type="EMBL" id="QQSY01000002">
    <property type="protein sequence ID" value="RDI99125.1"/>
    <property type="molecule type" value="Genomic_DNA"/>
</dbReference>
<dbReference type="Gene3D" id="3.30.530.20">
    <property type="match status" value="1"/>
</dbReference>
<dbReference type="CDD" id="cd07812">
    <property type="entry name" value="SRPBCC"/>
    <property type="match status" value="1"/>
</dbReference>
<evidence type="ECO:0000313" key="2">
    <source>
        <dbReference type="EMBL" id="RDI99125.1"/>
    </source>
</evidence>
<evidence type="ECO:0000313" key="3">
    <source>
        <dbReference type="Proteomes" id="UP000254711"/>
    </source>
</evidence>
<dbReference type="SUPFAM" id="SSF55961">
    <property type="entry name" value="Bet v1-like"/>
    <property type="match status" value="1"/>
</dbReference>
<dbReference type="OrthoDB" id="5735475at2"/>
<dbReference type="Proteomes" id="UP000254711">
    <property type="component" value="Unassembled WGS sequence"/>
</dbReference>
<comment type="caution">
    <text evidence="2">The sequence shown here is derived from an EMBL/GenBank/DDBJ whole genome shotgun (WGS) entry which is preliminary data.</text>
</comment>
<protein>
    <submittedName>
        <fullName evidence="2">ATPase</fullName>
    </submittedName>
</protein>
<organism evidence="2 3">
    <name type="scientific">Dyella solisilvae</name>
    <dbReference type="NCBI Taxonomy" id="1920168"/>
    <lineage>
        <taxon>Bacteria</taxon>
        <taxon>Pseudomonadati</taxon>
        <taxon>Pseudomonadota</taxon>
        <taxon>Gammaproteobacteria</taxon>
        <taxon>Lysobacterales</taxon>
        <taxon>Rhodanobacteraceae</taxon>
        <taxon>Dyella</taxon>
    </lineage>
</organism>
<keyword evidence="3" id="KW-1185">Reference proteome</keyword>
<dbReference type="InterPro" id="IPR023393">
    <property type="entry name" value="START-like_dom_sf"/>
</dbReference>
<accession>A0A370K8Z8</accession>
<proteinExistence type="predicted"/>
<name>A0A370K8Z8_9GAMM</name>
<dbReference type="RefSeq" id="WP_114825210.1">
    <property type="nucleotide sequence ID" value="NZ_QQSY01000002.1"/>
</dbReference>
<evidence type="ECO:0000256" key="1">
    <source>
        <dbReference type="SAM" id="SignalP"/>
    </source>
</evidence>
<reference evidence="2 3" key="1">
    <citation type="submission" date="2018-07" db="EMBL/GenBank/DDBJ databases">
        <title>Dyella solisilvae sp. nov., isolated from the pine and broad-leaved mixed forest soil.</title>
        <authorList>
            <person name="Gao Z."/>
            <person name="Qiu L."/>
        </authorList>
    </citation>
    <scope>NUCLEOTIDE SEQUENCE [LARGE SCALE GENOMIC DNA]</scope>
    <source>
        <strain evidence="2 3">DHG54</strain>
    </source>
</reference>
<feature type="signal peptide" evidence="1">
    <location>
        <begin position="1"/>
        <end position="21"/>
    </location>
</feature>
<gene>
    <name evidence="2" type="ORF">DVT68_11650</name>
</gene>
<keyword evidence="1" id="KW-0732">Signal</keyword>
<feature type="chain" id="PRO_5016885420" evidence="1">
    <location>
        <begin position="22"/>
        <end position="180"/>
    </location>
</feature>
<dbReference type="AlphaFoldDB" id="A0A370K8Z8"/>
<sequence>MRIQTFAAAVLLSLLAAGTHAAVTKAAPDQLLIQDTRTIHASPEKLYAALVDIGHWWNGEHTYSGDASHLSLKAEADGCFCERWGNQSVAHGRVIWAAPGHVLRLDTALGPLQGMAVQGVMTFTLKPAPEGASLQFEYRVNGSSGSGLDKVAQPVNEVLMEQLQRLQRYAETGAAAPAKP</sequence>